<organism evidence="1 2">
    <name type="scientific">Thelohanellus kitauei</name>
    <name type="common">Myxosporean</name>
    <dbReference type="NCBI Taxonomy" id="669202"/>
    <lineage>
        <taxon>Eukaryota</taxon>
        <taxon>Metazoa</taxon>
        <taxon>Cnidaria</taxon>
        <taxon>Myxozoa</taxon>
        <taxon>Myxosporea</taxon>
        <taxon>Bivalvulida</taxon>
        <taxon>Platysporina</taxon>
        <taxon>Myxobolidae</taxon>
        <taxon>Thelohanellus</taxon>
    </lineage>
</organism>
<keyword evidence="2" id="KW-1185">Reference proteome</keyword>
<sequence>MSRNYSVACTMSCEGMVNFRISVRAYNTELFLDHLFGANSRSTDELVLSIEASITNLTSNDCLGFYRHMESCLPDCIQRKTRNVDMIGLPLKFLSSNNENLIFEVSFFVTNYQINKEADSNHDQFLVCKQNNTWKFKSDTCKFKSKGRHLKYDIEETPRAK</sequence>
<comment type="caution">
    <text evidence="1">The sequence shown here is derived from an EMBL/GenBank/DDBJ whole genome shotgun (WGS) entry which is preliminary data.</text>
</comment>
<protein>
    <submittedName>
        <fullName evidence="1">Uncharacterized protein</fullName>
    </submittedName>
</protein>
<proteinExistence type="predicted"/>
<evidence type="ECO:0000313" key="2">
    <source>
        <dbReference type="Proteomes" id="UP000031668"/>
    </source>
</evidence>
<evidence type="ECO:0000313" key="1">
    <source>
        <dbReference type="EMBL" id="KII75167.1"/>
    </source>
</evidence>
<gene>
    <name evidence="1" type="ORF">RF11_10462</name>
</gene>
<reference evidence="1 2" key="1">
    <citation type="journal article" date="2014" name="Genome Biol. Evol.">
        <title>The genome of the myxosporean Thelohanellus kitauei shows adaptations to nutrient acquisition within its fish host.</title>
        <authorList>
            <person name="Yang Y."/>
            <person name="Xiong J."/>
            <person name="Zhou Z."/>
            <person name="Huo F."/>
            <person name="Miao W."/>
            <person name="Ran C."/>
            <person name="Liu Y."/>
            <person name="Zhang J."/>
            <person name="Feng J."/>
            <person name="Wang M."/>
            <person name="Wang M."/>
            <person name="Wang L."/>
            <person name="Yao B."/>
        </authorList>
    </citation>
    <scope>NUCLEOTIDE SEQUENCE [LARGE SCALE GENOMIC DNA]</scope>
    <source>
        <strain evidence="1">Wuqing</strain>
    </source>
</reference>
<name>A0A0C2NMC6_THEKT</name>
<dbReference type="OrthoDB" id="8928061at2759"/>
<dbReference type="AlphaFoldDB" id="A0A0C2NMC6"/>
<dbReference type="Proteomes" id="UP000031668">
    <property type="component" value="Unassembled WGS sequence"/>
</dbReference>
<accession>A0A0C2NMC6</accession>
<dbReference type="EMBL" id="JWZT01000019">
    <property type="protein sequence ID" value="KII75167.1"/>
    <property type="molecule type" value="Genomic_DNA"/>
</dbReference>